<protein>
    <submittedName>
        <fullName evidence="1">Uncharacterized protein</fullName>
    </submittedName>
</protein>
<gene>
    <name evidence="1" type="ORF">SNEC2469_LOCUS22268</name>
</gene>
<comment type="caution">
    <text evidence="1">The sequence shown here is derived from an EMBL/GenBank/DDBJ whole genome shotgun (WGS) entry which is preliminary data.</text>
</comment>
<evidence type="ECO:0000313" key="2">
    <source>
        <dbReference type="Proteomes" id="UP000601435"/>
    </source>
</evidence>
<dbReference type="OrthoDB" id="10324110at2759"/>
<proteinExistence type="predicted"/>
<organism evidence="1 2">
    <name type="scientific">Symbiodinium necroappetens</name>
    <dbReference type="NCBI Taxonomy" id="1628268"/>
    <lineage>
        <taxon>Eukaryota</taxon>
        <taxon>Sar</taxon>
        <taxon>Alveolata</taxon>
        <taxon>Dinophyceae</taxon>
        <taxon>Suessiales</taxon>
        <taxon>Symbiodiniaceae</taxon>
        <taxon>Symbiodinium</taxon>
    </lineage>
</organism>
<accession>A0A812Y7S9</accession>
<reference evidence="1" key="1">
    <citation type="submission" date="2021-02" db="EMBL/GenBank/DDBJ databases">
        <authorList>
            <person name="Dougan E. K."/>
            <person name="Rhodes N."/>
            <person name="Thang M."/>
            <person name="Chan C."/>
        </authorList>
    </citation>
    <scope>NUCLEOTIDE SEQUENCE</scope>
</reference>
<evidence type="ECO:0000313" key="1">
    <source>
        <dbReference type="EMBL" id="CAE7764152.1"/>
    </source>
</evidence>
<dbReference type="EMBL" id="CAJNJA010040222">
    <property type="protein sequence ID" value="CAE7764152.1"/>
    <property type="molecule type" value="Genomic_DNA"/>
</dbReference>
<keyword evidence="2" id="KW-1185">Reference proteome</keyword>
<feature type="non-terminal residue" evidence="1">
    <location>
        <position position="86"/>
    </location>
</feature>
<name>A0A812Y7S9_9DINO</name>
<dbReference type="Proteomes" id="UP000601435">
    <property type="component" value="Unassembled WGS sequence"/>
</dbReference>
<sequence>MKIVSRAAFVRLAELRSEAGARPPKVIKGMITWMQSTELHELAASSCQPPRSLNGGLVRAFVRYHHVQSLMKRSYMRMWAEDLGVA</sequence>
<dbReference type="AlphaFoldDB" id="A0A812Y7S9"/>